<proteinExistence type="predicted"/>
<reference evidence="2 3" key="1">
    <citation type="submission" date="2019-08" db="EMBL/GenBank/DDBJ databases">
        <title>Complete genome sequence of Candidatus Uab amorphum.</title>
        <authorList>
            <person name="Shiratori T."/>
            <person name="Suzuki S."/>
            <person name="Kakizawa Y."/>
            <person name="Ishida K."/>
        </authorList>
    </citation>
    <scope>NUCLEOTIDE SEQUENCE [LARGE SCALE GENOMIC DNA]</scope>
    <source>
        <strain evidence="2 3">SRT547</strain>
    </source>
</reference>
<dbReference type="RefSeq" id="WP_151968855.1">
    <property type="nucleotide sequence ID" value="NZ_AP019860.1"/>
</dbReference>
<keyword evidence="3" id="KW-1185">Reference proteome</keyword>
<keyword evidence="2" id="KW-0808">Transferase</keyword>
<sequence>MKLVVVLEHHFIRCPEGVFTPLAFGYTFWQEYLTVFDEVCVVARMGYKQYPPQDTLIASGDKVTFYDMTDYCGMWDFMAKFFPFMWRAMRVPQLGNSFILFSGNVGVVVWFSLILRRKKYFFRCVGNVQLGIATENKNFLYKYIANVYHFITKMQAKHAAASSYTSDYLRRIYPNKNNKEYVFSNVELLDCVFSKPKTIEDFMQQPFRFISVGRVEKQKGHHWLLQAVKHLKDEPLSIPWSVSIVGPGSQMEPLQSYIDTHKLHNYVTFHGSIKWGKPLFDFLDKAHVFVLPSLTEGMSRALLEGMARGLPSIASNTGGNPEVVSQDCLVDVGDILGLAEKMKSFMLETPKLVELSRSNWETAQKFKHNSTKQQFLRYTYENSSSS</sequence>
<dbReference type="PANTHER" id="PTHR12526:SF630">
    <property type="entry name" value="GLYCOSYLTRANSFERASE"/>
    <property type="match status" value="1"/>
</dbReference>
<evidence type="ECO:0000256" key="1">
    <source>
        <dbReference type="SAM" id="Phobius"/>
    </source>
</evidence>
<dbReference type="OrthoDB" id="259238at2"/>
<dbReference type="Pfam" id="PF13692">
    <property type="entry name" value="Glyco_trans_1_4"/>
    <property type="match status" value="1"/>
</dbReference>
<dbReference type="KEGG" id="uam:UABAM_03082"/>
<keyword evidence="1" id="KW-0812">Transmembrane</keyword>
<name>A0A5S9F3Y0_UABAM</name>
<dbReference type="EMBL" id="AP019860">
    <property type="protein sequence ID" value="BBM84721.1"/>
    <property type="molecule type" value="Genomic_DNA"/>
</dbReference>
<dbReference type="Proteomes" id="UP000326354">
    <property type="component" value="Chromosome"/>
</dbReference>
<protein>
    <submittedName>
        <fullName evidence="2">Colanic acid biosynthesis glycosyltransferaseWcaL</fullName>
    </submittedName>
</protein>
<keyword evidence="1" id="KW-0472">Membrane</keyword>
<dbReference type="AlphaFoldDB" id="A0A5S9F3Y0"/>
<gene>
    <name evidence="2" type="ORF">UABAM_03082</name>
</gene>
<feature type="transmembrane region" description="Helical" evidence="1">
    <location>
        <begin position="94"/>
        <end position="115"/>
    </location>
</feature>
<dbReference type="SUPFAM" id="SSF53756">
    <property type="entry name" value="UDP-Glycosyltransferase/glycogen phosphorylase"/>
    <property type="match status" value="1"/>
</dbReference>
<dbReference type="Gene3D" id="3.40.50.2000">
    <property type="entry name" value="Glycogen Phosphorylase B"/>
    <property type="match status" value="2"/>
</dbReference>
<evidence type="ECO:0000313" key="3">
    <source>
        <dbReference type="Proteomes" id="UP000326354"/>
    </source>
</evidence>
<dbReference type="GO" id="GO:0016740">
    <property type="term" value="F:transferase activity"/>
    <property type="evidence" value="ECO:0007669"/>
    <property type="project" value="UniProtKB-KW"/>
</dbReference>
<evidence type="ECO:0000313" key="2">
    <source>
        <dbReference type="EMBL" id="BBM84721.1"/>
    </source>
</evidence>
<accession>A0A5S9F3Y0</accession>
<keyword evidence="1" id="KW-1133">Transmembrane helix</keyword>
<organism evidence="2 3">
    <name type="scientific">Uabimicrobium amorphum</name>
    <dbReference type="NCBI Taxonomy" id="2596890"/>
    <lineage>
        <taxon>Bacteria</taxon>
        <taxon>Pseudomonadati</taxon>
        <taxon>Planctomycetota</taxon>
        <taxon>Candidatus Uabimicrobiia</taxon>
        <taxon>Candidatus Uabimicrobiales</taxon>
        <taxon>Candidatus Uabimicrobiaceae</taxon>
        <taxon>Candidatus Uabimicrobium</taxon>
    </lineage>
</organism>
<dbReference type="PANTHER" id="PTHR12526">
    <property type="entry name" value="GLYCOSYLTRANSFERASE"/>
    <property type="match status" value="1"/>
</dbReference>